<comment type="caution">
    <text evidence="10">The sequence shown here is derived from an EMBL/GenBank/DDBJ whole genome shotgun (WGS) entry which is preliminary data.</text>
</comment>
<dbReference type="PROSITE" id="PS51755">
    <property type="entry name" value="OMPR_PHOB"/>
    <property type="match status" value="1"/>
</dbReference>
<evidence type="ECO:0000313" key="11">
    <source>
        <dbReference type="Proteomes" id="UP000240542"/>
    </source>
</evidence>
<keyword evidence="4 7" id="KW-0238">DNA-binding</keyword>
<dbReference type="InterPro" id="IPR001867">
    <property type="entry name" value="OmpR/PhoB-type_DNA-bd"/>
</dbReference>
<keyword evidence="5" id="KW-0804">Transcription</keyword>
<keyword evidence="1 6" id="KW-0597">Phosphoprotein</keyword>
<dbReference type="PANTHER" id="PTHR48111">
    <property type="entry name" value="REGULATOR OF RPOS"/>
    <property type="match status" value="1"/>
</dbReference>
<dbReference type="FunFam" id="1.10.10.10:FF:000005">
    <property type="entry name" value="Two-component system response regulator"/>
    <property type="match status" value="1"/>
</dbReference>
<organism evidence="10 11">
    <name type="scientific">Murinocardiopsis flavida</name>
    <dbReference type="NCBI Taxonomy" id="645275"/>
    <lineage>
        <taxon>Bacteria</taxon>
        <taxon>Bacillati</taxon>
        <taxon>Actinomycetota</taxon>
        <taxon>Actinomycetes</taxon>
        <taxon>Streptosporangiales</taxon>
        <taxon>Nocardiopsidaceae</taxon>
        <taxon>Murinocardiopsis</taxon>
    </lineage>
</organism>
<dbReference type="InterPro" id="IPR001789">
    <property type="entry name" value="Sig_transdc_resp-reg_receiver"/>
</dbReference>
<dbReference type="Gene3D" id="1.10.10.10">
    <property type="entry name" value="Winged helix-like DNA-binding domain superfamily/Winged helix DNA-binding domain"/>
    <property type="match status" value="1"/>
</dbReference>
<keyword evidence="11" id="KW-1185">Reference proteome</keyword>
<dbReference type="RefSeq" id="WP_106581864.1">
    <property type="nucleotide sequence ID" value="NZ_PYGA01000003.1"/>
</dbReference>
<feature type="modified residue" description="4-aspartylphosphate" evidence="6">
    <location>
        <position position="52"/>
    </location>
</feature>
<dbReference type="Pfam" id="PF00072">
    <property type="entry name" value="Response_reg"/>
    <property type="match status" value="1"/>
</dbReference>
<dbReference type="SMART" id="SM00448">
    <property type="entry name" value="REC"/>
    <property type="match status" value="1"/>
</dbReference>
<feature type="DNA-binding region" description="OmpR/PhoB-type" evidence="7">
    <location>
        <begin position="125"/>
        <end position="219"/>
    </location>
</feature>
<dbReference type="Pfam" id="PF00486">
    <property type="entry name" value="Trans_reg_C"/>
    <property type="match status" value="1"/>
</dbReference>
<dbReference type="PANTHER" id="PTHR48111:SF38">
    <property type="entry name" value="TWO-COMPONENT RESPONSE REGULATOR"/>
    <property type="match status" value="1"/>
</dbReference>
<dbReference type="Proteomes" id="UP000240542">
    <property type="component" value="Unassembled WGS sequence"/>
</dbReference>
<keyword evidence="3" id="KW-0805">Transcription regulation</keyword>
<reference evidence="10 11" key="1">
    <citation type="submission" date="2018-03" db="EMBL/GenBank/DDBJ databases">
        <title>Genomic Encyclopedia of Archaeal and Bacterial Type Strains, Phase II (KMG-II): from individual species to whole genera.</title>
        <authorList>
            <person name="Goeker M."/>
        </authorList>
    </citation>
    <scope>NUCLEOTIDE SEQUENCE [LARGE SCALE GENOMIC DNA]</scope>
    <source>
        <strain evidence="10 11">DSM 45312</strain>
    </source>
</reference>
<dbReference type="CDD" id="cd00383">
    <property type="entry name" value="trans_reg_C"/>
    <property type="match status" value="1"/>
</dbReference>
<keyword evidence="2" id="KW-0902">Two-component regulatory system</keyword>
<feature type="domain" description="Response regulatory" evidence="8">
    <location>
        <begin position="3"/>
        <end position="117"/>
    </location>
</feature>
<dbReference type="OrthoDB" id="116118at2"/>
<proteinExistence type="predicted"/>
<dbReference type="InterPro" id="IPR036388">
    <property type="entry name" value="WH-like_DNA-bd_sf"/>
</dbReference>
<evidence type="ECO:0000256" key="1">
    <source>
        <dbReference type="ARBA" id="ARBA00022553"/>
    </source>
</evidence>
<dbReference type="InterPro" id="IPR011006">
    <property type="entry name" value="CheY-like_superfamily"/>
</dbReference>
<evidence type="ECO:0000256" key="4">
    <source>
        <dbReference type="ARBA" id="ARBA00023125"/>
    </source>
</evidence>
<dbReference type="GO" id="GO:0005829">
    <property type="term" value="C:cytosol"/>
    <property type="evidence" value="ECO:0007669"/>
    <property type="project" value="TreeGrafter"/>
</dbReference>
<evidence type="ECO:0000256" key="2">
    <source>
        <dbReference type="ARBA" id="ARBA00023012"/>
    </source>
</evidence>
<name>A0A2P8DQI8_9ACTN</name>
<accession>A0A2P8DQI8</accession>
<dbReference type="InterPro" id="IPR039420">
    <property type="entry name" value="WalR-like"/>
</dbReference>
<dbReference type="Gene3D" id="3.40.50.2300">
    <property type="match status" value="1"/>
</dbReference>
<protein>
    <submittedName>
        <fullName evidence="10">DNA-binding response OmpR family regulator</fullName>
    </submittedName>
</protein>
<evidence type="ECO:0000256" key="6">
    <source>
        <dbReference type="PROSITE-ProRule" id="PRU00169"/>
    </source>
</evidence>
<evidence type="ECO:0000256" key="3">
    <source>
        <dbReference type="ARBA" id="ARBA00023015"/>
    </source>
</evidence>
<evidence type="ECO:0000256" key="5">
    <source>
        <dbReference type="ARBA" id="ARBA00023163"/>
    </source>
</evidence>
<sequence length="223" mass="24685">MSRILVVEDEERIASFVRKGLSSNGFAVTVVDSGRDAVDCALTGDFDLLLLDLGLPDEDGFAVLRRMRQMGAVLPVIILTARDGVRDTVTGLEIGADDYMTKPFRFEELLARVRLRMRADRGGDLTVLRAGGLALDLRTRRADTGTATIDLTAREFALLELLLRHPDQVLSREQILSHVWGYGYDPGSNVVDVYIRALRKKIGDQHIETVRGMGYRLSPSKAA</sequence>
<dbReference type="AlphaFoldDB" id="A0A2P8DQI8"/>
<dbReference type="SMART" id="SM00862">
    <property type="entry name" value="Trans_reg_C"/>
    <property type="match status" value="1"/>
</dbReference>
<dbReference type="GO" id="GO:0006355">
    <property type="term" value="P:regulation of DNA-templated transcription"/>
    <property type="evidence" value="ECO:0007669"/>
    <property type="project" value="InterPro"/>
</dbReference>
<dbReference type="GO" id="GO:0000156">
    <property type="term" value="F:phosphorelay response regulator activity"/>
    <property type="evidence" value="ECO:0007669"/>
    <property type="project" value="TreeGrafter"/>
</dbReference>
<dbReference type="Gene3D" id="6.10.250.690">
    <property type="match status" value="1"/>
</dbReference>
<gene>
    <name evidence="10" type="ORF">CLV63_103185</name>
</gene>
<dbReference type="EMBL" id="PYGA01000003">
    <property type="protein sequence ID" value="PSK99460.1"/>
    <property type="molecule type" value="Genomic_DNA"/>
</dbReference>
<dbReference type="PROSITE" id="PS50110">
    <property type="entry name" value="RESPONSE_REGULATORY"/>
    <property type="match status" value="1"/>
</dbReference>
<feature type="domain" description="OmpR/PhoB-type" evidence="9">
    <location>
        <begin position="125"/>
        <end position="219"/>
    </location>
</feature>
<evidence type="ECO:0000256" key="7">
    <source>
        <dbReference type="PROSITE-ProRule" id="PRU01091"/>
    </source>
</evidence>
<dbReference type="SUPFAM" id="SSF52172">
    <property type="entry name" value="CheY-like"/>
    <property type="match status" value="1"/>
</dbReference>
<dbReference type="GO" id="GO:0000976">
    <property type="term" value="F:transcription cis-regulatory region binding"/>
    <property type="evidence" value="ECO:0007669"/>
    <property type="project" value="TreeGrafter"/>
</dbReference>
<evidence type="ECO:0000259" key="8">
    <source>
        <dbReference type="PROSITE" id="PS50110"/>
    </source>
</evidence>
<evidence type="ECO:0000313" key="10">
    <source>
        <dbReference type="EMBL" id="PSK99460.1"/>
    </source>
</evidence>
<dbReference type="GO" id="GO:0032993">
    <property type="term" value="C:protein-DNA complex"/>
    <property type="evidence" value="ECO:0007669"/>
    <property type="project" value="TreeGrafter"/>
</dbReference>
<evidence type="ECO:0000259" key="9">
    <source>
        <dbReference type="PROSITE" id="PS51755"/>
    </source>
</evidence>